<feature type="transmembrane region" description="Helical" evidence="7">
    <location>
        <begin position="281"/>
        <end position="298"/>
    </location>
</feature>
<feature type="transmembrane region" description="Helical" evidence="7">
    <location>
        <begin position="136"/>
        <end position="155"/>
    </location>
</feature>
<comment type="similarity">
    <text evidence="2">Belongs to the acyltransferase 3 family.</text>
</comment>
<evidence type="ECO:0000313" key="9">
    <source>
        <dbReference type="EMBL" id="RYC72695.1"/>
    </source>
</evidence>
<dbReference type="Pfam" id="PF01757">
    <property type="entry name" value="Acyl_transf_3"/>
    <property type="match status" value="1"/>
</dbReference>
<organism evidence="9 10">
    <name type="scientific">Candidatus Nanogingivalis gingivitcus</name>
    <dbReference type="NCBI Taxonomy" id="2171992"/>
    <lineage>
        <taxon>Bacteria</taxon>
        <taxon>Candidatus Saccharimonadota</taxon>
        <taxon>Candidatus Nanosyncoccalia</taxon>
        <taxon>Candidatus Nanogingivales</taxon>
        <taxon>Candidatus Nanogingivalaceae</taxon>
        <taxon>Candidatus Nanogingivalis</taxon>
    </lineage>
</organism>
<feature type="transmembrane region" description="Helical" evidence="7">
    <location>
        <begin position="194"/>
        <end position="212"/>
    </location>
</feature>
<gene>
    <name evidence="9" type="ORF">G6CMJM_00346</name>
</gene>
<keyword evidence="3" id="KW-1003">Cell membrane</keyword>
<keyword evidence="4 7" id="KW-0812">Transmembrane</keyword>
<dbReference type="InterPro" id="IPR002656">
    <property type="entry name" value="Acyl_transf_3_dom"/>
</dbReference>
<feature type="transmembrane region" description="Helical" evidence="7">
    <location>
        <begin position="16"/>
        <end position="36"/>
    </location>
</feature>
<proteinExistence type="inferred from homology"/>
<accession>A0ABY0FK82</accession>
<reference evidence="9 10" key="1">
    <citation type="journal article" date="2018" name="bioRxiv">
        <title>Evidence of independent acquisition and adaption of ultra-small bacteria to human hosts across the highly diverse yet reduced genomes of the phylum Saccharibacteria.</title>
        <authorList>
            <person name="McLean J.S."/>
            <person name="Bor B."/>
            <person name="To T.T."/>
            <person name="Liu Q."/>
            <person name="Kearns K.A."/>
            <person name="Solden L.M."/>
            <person name="Wrighton K.C."/>
            <person name="He X."/>
            <person name="Shi W."/>
        </authorList>
    </citation>
    <scope>NUCLEOTIDE SEQUENCE [LARGE SCALE GENOMIC DNA]</scope>
    <source>
        <strain evidence="9 10">TM7_CMJM_G6_1_HOT_870</strain>
    </source>
</reference>
<feature type="transmembrane region" description="Helical" evidence="7">
    <location>
        <begin position="91"/>
        <end position="112"/>
    </location>
</feature>
<name>A0ABY0FK82_9BACT</name>
<dbReference type="PANTHER" id="PTHR40074">
    <property type="entry name" value="O-ACETYLTRANSFERASE WECH"/>
    <property type="match status" value="1"/>
</dbReference>
<keyword evidence="10" id="KW-1185">Reference proteome</keyword>
<feature type="transmembrane region" description="Helical" evidence="7">
    <location>
        <begin position="224"/>
        <end position="245"/>
    </location>
</feature>
<evidence type="ECO:0000256" key="3">
    <source>
        <dbReference type="ARBA" id="ARBA00022475"/>
    </source>
</evidence>
<sequence>MRKEENRLNRESNIELLRIVAMLMVIVCHCIGWNPYFSSMTQDGSVRSIFLESLSGLGKVGVHIFFLISGYFTILKPVKAKSLAKIWIKGYLYKVLIALFAFTLLAVGYTSIRDNIFSEGVTMHFLEVFNPTTTEWWFLSTYIIIMVASPFIANVVKKVKRAKMKRFLIIFGFLFYLASFLFRLEDPILNFDGFGTYITYLITFMVGAYIGLYKIKLSHQTTYIWAIFSYLITLAWSIAVVKFGFGTGYRYDTWNNHFTHFIMALSIFFMFLNLKINMKIINVLASYSLGVYLLHNSALSNRYLWKVFDIHIFYNSYLIYFAPFIFAVVVYLLCTMLDYVLSKIIVNRVANLLT</sequence>
<feature type="transmembrane region" description="Helical" evidence="7">
    <location>
        <begin position="257"/>
        <end position="274"/>
    </location>
</feature>
<evidence type="ECO:0000256" key="2">
    <source>
        <dbReference type="ARBA" id="ARBA00007400"/>
    </source>
</evidence>
<dbReference type="PANTHER" id="PTHR40074:SF2">
    <property type="entry name" value="O-ACETYLTRANSFERASE WECH"/>
    <property type="match status" value="1"/>
</dbReference>
<keyword evidence="6 7" id="KW-0472">Membrane</keyword>
<comment type="caution">
    <text evidence="9">The sequence shown here is derived from an EMBL/GenBank/DDBJ whole genome shotgun (WGS) entry which is preliminary data.</text>
</comment>
<evidence type="ECO:0000256" key="7">
    <source>
        <dbReference type="SAM" id="Phobius"/>
    </source>
</evidence>
<dbReference type="EMBL" id="PRLK01000004">
    <property type="protein sequence ID" value="RYC72695.1"/>
    <property type="molecule type" value="Genomic_DNA"/>
</dbReference>
<feature type="transmembrane region" description="Helical" evidence="7">
    <location>
        <begin position="56"/>
        <end position="75"/>
    </location>
</feature>
<dbReference type="Proteomes" id="UP001190925">
    <property type="component" value="Unassembled WGS sequence"/>
</dbReference>
<feature type="transmembrane region" description="Helical" evidence="7">
    <location>
        <begin position="318"/>
        <end position="341"/>
    </location>
</feature>
<keyword evidence="5 7" id="KW-1133">Transmembrane helix</keyword>
<comment type="subcellular location">
    <subcellularLocation>
        <location evidence="1">Cell membrane</location>
        <topology evidence="1">Multi-pass membrane protein</topology>
    </subcellularLocation>
</comment>
<evidence type="ECO:0000256" key="6">
    <source>
        <dbReference type="ARBA" id="ARBA00023136"/>
    </source>
</evidence>
<feature type="transmembrane region" description="Helical" evidence="7">
    <location>
        <begin position="167"/>
        <end position="182"/>
    </location>
</feature>
<protein>
    <recommendedName>
        <fullName evidence="8">Acyltransferase 3 domain-containing protein</fullName>
    </recommendedName>
</protein>
<evidence type="ECO:0000259" key="8">
    <source>
        <dbReference type="Pfam" id="PF01757"/>
    </source>
</evidence>
<feature type="domain" description="Acyltransferase 3" evidence="8">
    <location>
        <begin position="13"/>
        <end position="330"/>
    </location>
</feature>
<evidence type="ECO:0000313" key="10">
    <source>
        <dbReference type="Proteomes" id="UP001190925"/>
    </source>
</evidence>
<evidence type="ECO:0000256" key="4">
    <source>
        <dbReference type="ARBA" id="ARBA00022692"/>
    </source>
</evidence>
<reference evidence="9 10" key="2">
    <citation type="journal article" date="2020" name="Cell Rep.">
        <title>Acquisition and Adaptation of Ultra-small Parasitic Reduced Genome Bacteria to Mammalian Hosts.</title>
        <authorList>
            <person name="McLean J.S."/>
            <person name="Bor B."/>
            <person name="Kerns K.A."/>
            <person name="Liu Q."/>
            <person name="To T.T."/>
            <person name="Solden L."/>
            <person name="Hendrickson E.L."/>
            <person name="Wrighton K."/>
            <person name="Shi W."/>
            <person name="He X."/>
        </authorList>
    </citation>
    <scope>NUCLEOTIDE SEQUENCE [LARGE SCALE GENOMIC DNA]</scope>
    <source>
        <strain evidence="9 10">TM7_CMJM_G6_1_HOT_870</strain>
    </source>
</reference>
<evidence type="ECO:0000256" key="5">
    <source>
        <dbReference type="ARBA" id="ARBA00022989"/>
    </source>
</evidence>
<evidence type="ECO:0000256" key="1">
    <source>
        <dbReference type="ARBA" id="ARBA00004651"/>
    </source>
</evidence>